<feature type="binding site" evidence="4">
    <location>
        <position position="107"/>
    </location>
    <ligand>
        <name>Zn(2+)</name>
        <dbReference type="ChEBI" id="CHEBI:29105"/>
        <label>1</label>
    </ligand>
</feature>
<feature type="binding site" evidence="4">
    <location>
        <position position="339"/>
    </location>
    <ligand>
        <name>Zn(2+)</name>
        <dbReference type="ChEBI" id="CHEBI:29105"/>
        <label>1</label>
    </ligand>
</feature>
<protein>
    <recommendedName>
        <fullName evidence="5">Phosphodiesterase</fullName>
        <ecNumber evidence="5">3.1.4.-</ecNumber>
    </recommendedName>
</protein>
<feature type="domain" description="PDEase" evidence="7">
    <location>
        <begin position="1"/>
        <end position="433"/>
    </location>
</feature>
<feature type="region of interest" description="Disordered" evidence="6">
    <location>
        <begin position="925"/>
        <end position="966"/>
    </location>
</feature>
<evidence type="ECO:0000259" key="7">
    <source>
        <dbReference type="PROSITE" id="PS51845"/>
    </source>
</evidence>
<feature type="compositionally biased region" description="Basic residues" evidence="6">
    <location>
        <begin position="269"/>
        <end position="284"/>
    </location>
</feature>
<comment type="cofactor">
    <cofactor evidence="5">
        <name>a divalent metal cation</name>
        <dbReference type="ChEBI" id="CHEBI:60240"/>
    </cofactor>
    <text evidence="5">Binds 2 divalent metal cations per subunit. Site 1 may preferentially bind zinc ions, while site 2 has a preference for magnesium and/or manganese ions.</text>
</comment>
<dbReference type="PROSITE" id="PS51845">
    <property type="entry name" value="PDEASE_I_2"/>
    <property type="match status" value="1"/>
</dbReference>
<name>A0A9P8BPT8_9FUNG</name>
<dbReference type="CDD" id="cd00077">
    <property type="entry name" value="HDc"/>
    <property type="match status" value="1"/>
</dbReference>
<dbReference type="PRINTS" id="PR00387">
    <property type="entry name" value="PDIESTERASE1"/>
</dbReference>
<organism evidence="8 9">
    <name type="scientific">Linnemannia hyalina</name>
    <dbReference type="NCBI Taxonomy" id="64524"/>
    <lineage>
        <taxon>Eukaryota</taxon>
        <taxon>Fungi</taxon>
        <taxon>Fungi incertae sedis</taxon>
        <taxon>Mucoromycota</taxon>
        <taxon>Mortierellomycotina</taxon>
        <taxon>Mortierellomycetes</taxon>
        <taxon>Mortierellales</taxon>
        <taxon>Mortierellaceae</taxon>
        <taxon>Linnemannia</taxon>
    </lineage>
</organism>
<dbReference type="InterPro" id="IPR003607">
    <property type="entry name" value="HD/PDEase_dom"/>
</dbReference>
<feature type="region of interest" description="Disordered" evidence="6">
    <location>
        <begin position="268"/>
        <end position="321"/>
    </location>
</feature>
<dbReference type="GO" id="GO:0007165">
    <property type="term" value="P:signal transduction"/>
    <property type="evidence" value="ECO:0007669"/>
    <property type="project" value="InterPro"/>
</dbReference>
<feature type="binding site" evidence="4">
    <location>
        <position position="71"/>
    </location>
    <ligand>
        <name>Zn(2+)</name>
        <dbReference type="ChEBI" id="CHEBI:29105"/>
        <label>1</label>
    </ligand>
</feature>
<dbReference type="PANTHER" id="PTHR11347">
    <property type="entry name" value="CYCLIC NUCLEOTIDE PHOSPHODIESTERASE"/>
    <property type="match status" value="1"/>
</dbReference>
<dbReference type="OrthoDB" id="546632at2759"/>
<dbReference type="SMART" id="SM00471">
    <property type="entry name" value="HDc"/>
    <property type="match status" value="1"/>
</dbReference>
<evidence type="ECO:0000256" key="4">
    <source>
        <dbReference type="PIRSR" id="PIRSR623088-3"/>
    </source>
</evidence>
<feature type="active site" description="Proton donor" evidence="3">
    <location>
        <position position="67"/>
    </location>
</feature>
<feature type="binding site" evidence="4">
    <location>
        <position position="108"/>
    </location>
    <ligand>
        <name>Zn(2+)</name>
        <dbReference type="ChEBI" id="CHEBI:29105"/>
        <label>1</label>
    </ligand>
</feature>
<keyword evidence="9" id="KW-1185">Reference proteome</keyword>
<feature type="compositionally biased region" description="Low complexity" evidence="6">
    <location>
        <begin position="286"/>
        <end position="312"/>
    </location>
</feature>
<feature type="compositionally biased region" description="Polar residues" evidence="6">
    <location>
        <begin position="587"/>
        <end position="598"/>
    </location>
</feature>
<dbReference type="AlphaFoldDB" id="A0A9P8BPT8"/>
<gene>
    <name evidence="8" type="ORF">KI688_004387</name>
</gene>
<dbReference type="SUPFAM" id="SSF109604">
    <property type="entry name" value="HD-domain/PDEase-like"/>
    <property type="match status" value="1"/>
</dbReference>
<proteinExistence type="inferred from homology"/>
<feature type="region of interest" description="Disordered" evidence="6">
    <location>
        <begin position="206"/>
        <end position="255"/>
    </location>
</feature>
<evidence type="ECO:0000313" key="8">
    <source>
        <dbReference type="EMBL" id="KAG9063503.1"/>
    </source>
</evidence>
<evidence type="ECO:0000256" key="6">
    <source>
        <dbReference type="SAM" id="MobiDB-lite"/>
    </source>
</evidence>
<dbReference type="Gene3D" id="1.10.1300.10">
    <property type="entry name" value="3'5'-cyclic nucleotide phosphodiesterase, catalytic domain"/>
    <property type="match status" value="1"/>
</dbReference>
<dbReference type="GO" id="GO:0004114">
    <property type="term" value="F:3',5'-cyclic-nucleotide phosphodiesterase activity"/>
    <property type="evidence" value="ECO:0007669"/>
    <property type="project" value="InterPro"/>
</dbReference>
<dbReference type="InterPro" id="IPR036971">
    <property type="entry name" value="PDEase_catalytic_dom_sf"/>
</dbReference>
<comment type="similarity">
    <text evidence="5">Belongs to the cyclic nucleotide phosphodiesterase family.</text>
</comment>
<dbReference type="PROSITE" id="PS00126">
    <property type="entry name" value="PDEASE_I_1"/>
    <property type="match status" value="1"/>
</dbReference>
<feature type="compositionally biased region" description="Polar residues" evidence="6">
    <location>
        <begin position="229"/>
        <end position="247"/>
    </location>
</feature>
<feature type="region of interest" description="Disordered" evidence="6">
    <location>
        <begin position="439"/>
        <end position="460"/>
    </location>
</feature>
<evidence type="ECO:0000256" key="1">
    <source>
        <dbReference type="ARBA" id="ARBA00022723"/>
    </source>
</evidence>
<dbReference type="EC" id="3.1.4.-" evidence="5"/>
<sequence>MLRFISGKFKPVNQDFNVWDHPLPEIYGIILAMFVKLDLVKCLNITEGELLDFIIDVDRGYLATYYHSFFHAADVTAVLYRILLDMNASQYLSKPDMAALLLAGLCHDIGHPGLNNLFQVNAKTDLVKQHGETSVLEKYSCSLAMDLIDKHKLFRNIASSPAGILPEGNHATEQSMKESMVKAIMATDMSFHYDMLNNLNSLIEFTSTPSSSPSSSDAENESDLDHDSAPSSPTDINIPSSLLTPAPTTTTTTTTNESLQARLDGAVCHHSHSHGHPTPNHRRQFSASSTSSDCSDVSVDSDTSSQTSRSITGASYRSASELTPELRQNLSNCLLHAADISNAVKPWTLCKRWSDLVVQEFFRQGDIEKTQHLPISPNMDRNQHHQPQISLGFSDFVVRPYFESFVEFLPEAFPFLAALTNNREQWVLMQKAVVEAEKERSSEAVESGPVTNGETDTHFNVDTSGPDSAAETKDLQRVNSPLPAHLTSGRRVSVAAGVLVLDETRPIRPPPRRLRHSTNAEASQGHILRKMKRSHSGRALSSCLRDLHVLHPRSIQAVGKTVVSQEAIVTALKREVALAGKETSVNLTSVSNGSTPEGSPTGHAEALPMPSSALDPGFTTKLSNMIGTSLPKHSENTTPQPPSPQPAQYRRRRHGSLQIGTQHQSIRQEYGDGYIFDDEDHSSGRMWDRRDCEDQHHDHGLEGWNGNAEHIPSAIHSAFPNSRHALLPPYSYPHPHQPFTASTTPQTTGPATFTTVAAAAGAPQATELTKIPEQVARFQPGESPPPASATLSLASGLAKNINVRSSTPAVMSGQIQYDWSRPPLPPTVLPQEINGGGYGPLDHVVGQHEGLAPAAAAASVPILTSLALSTSATTSSSWDSKSDPVVDKTAVALPVADLRVTMTESAEGPMGCVVGQTMDLPMGTTTSTNTMASKPKVVSRADSSDGVVSLSAASSSVSTTATTTTL</sequence>
<evidence type="ECO:0000256" key="2">
    <source>
        <dbReference type="ARBA" id="ARBA00022801"/>
    </source>
</evidence>
<feature type="compositionally biased region" description="Low complexity" evidence="6">
    <location>
        <begin position="206"/>
        <end position="216"/>
    </location>
</feature>
<dbReference type="InterPro" id="IPR023174">
    <property type="entry name" value="PDEase_CS"/>
</dbReference>
<feature type="compositionally biased region" description="Polar residues" evidence="6">
    <location>
        <begin position="449"/>
        <end position="460"/>
    </location>
</feature>
<reference evidence="8" key="1">
    <citation type="submission" date="2021-06" db="EMBL/GenBank/DDBJ databases">
        <title>Genome Sequence of Mortierella hyaline Strain SCG-10, a Cold-Adapted, Nitrate-Reducing Fungus Isolated from Soil in Minnesota, USA.</title>
        <authorList>
            <person name="Aldossari N."/>
        </authorList>
    </citation>
    <scope>NUCLEOTIDE SEQUENCE</scope>
    <source>
        <strain evidence="8">SCG-10</strain>
    </source>
</reference>
<evidence type="ECO:0000256" key="3">
    <source>
        <dbReference type="PIRSR" id="PIRSR623088-1"/>
    </source>
</evidence>
<accession>A0A9P8BPT8</accession>
<dbReference type="EMBL" id="JAHRHY010000016">
    <property type="protein sequence ID" value="KAG9063503.1"/>
    <property type="molecule type" value="Genomic_DNA"/>
</dbReference>
<dbReference type="InterPro" id="IPR002073">
    <property type="entry name" value="PDEase_catalytic_dom"/>
</dbReference>
<feature type="binding site" evidence="4">
    <location>
        <position position="108"/>
    </location>
    <ligand>
        <name>Zn(2+)</name>
        <dbReference type="ChEBI" id="CHEBI:29105"/>
        <label>2</label>
    </ligand>
</feature>
<dbReference type="InterPro" id="IPR023088">
    <property type="entry name" value="PDEase"/>
</dbReference>
<dbReference type="Pfam" id="PF00233">
    <property type="entry name" value="PDEase_I"/>
    <property type="match status" value="2"/>
</dbReference>
<evidence type="ECO:0000256" key="5">
    <source>
        <dbReference type="RuleBase" id="RU363067"/>
    </source>
</evidence>
<feature type="compositionally biased region" description="Low complexity" evidence="6">
    <location>
        <begin position="947"/>
        <end position="966"/>
    </location>
</feature>
<feature type="region of interest" description="Disordered" evidence="6">
    <location>
        <begin position="587"/>
        <end position="663"/>
    </location>
</feature>
<keyword evidence="1 4" id="KW-0479">Metal-binding</keyword>
<keyword evidence="2 5" id="KW-0378">Hydrolase</keyword>
<dbReference type="GO" id="GO:0046872">
    <property type="term" value="F:metal ion binding"/>
    <property type="evidence" value="ECO:0007669"/>
    <property type="project" value="UniProtKB-KW"/>
</dbReference>
<evidence type="ECO:0000313" key="9">
    <source>
        <dbReference type="Proteomes" id="UP000707451"/>
    </source>
</evidence>
<comment type="caution">
    <text evidence="8">The sequence shown here is derived from an EMBL/GenBank/DDBJ whole genome shotgun (WGS) entry which is preliminary data.</text>
</comment>
<dbReference type="Proteomes" id="UP000707451">
    <property type="component" value="Unassembled WGS sequence"/>
</dbReference>